<organism evidence="2 3">
    <name type="scientific">Sulfidibacter corallicola</name>
    <dbReference type="NCBI Taxonomy" id="2818388"/>
    <lineage>
        <taxon>Bacteria</taxon>
        <taxon>Pseudomonadati</taxon>
        <taxon>Acidobacteriota</taxon>
        <taxon>Holophagae</taxon>
        <taxon>Acanthopleuribacterales</taxon>
        <taxon>Acanthopleuribacteraceae</taxon>
        <taxon>Sulfidibacter</taxon>
    </lineage>
</organism>
<reference evidence="2" key="1">
    <citation type="submission" date="2021-03" db="EMBL/GenBank/DDBJ databases">
        <title>Acanthopleuribacteraceae sp. M133.</title>
        <authorList>
            <person name="Wang G."/>
        </authorList>
    </citation>
    <scope>NUCLEOTIDE SEQUENCE</scope>
    <source>
        <strain evidence="2">M133</strain>
    </source>
</reference>
<dbReference type="RefSeq" id="WP_237382510.1">
    <property type="nucleotide sequence ID" value="NZ_CP071793.1"/>
</dbReference>
<gene>
    <name evidence="2" type="ORF">J3U87_08005</name>
</gene>
<dbReference type="AlphaFoldDB" id="A0A8A4TTN9"/>
<evidence type="ECO:0000256" key="1">
    <source>
        <dbReference type="SAM" id="Phobius"/>
    </source>
</evidence>
<dbReference type="SUPFAM" id="SSF50952">
    <property type="entry name" value="Soluble quinoprotein glucose dehydrogenase"/>
    <property type="match status" value="1"/>
</dbReference>
<dbReference type="Proteomes" id="UP000663929">
    <property type="component" value="Chromosome"/>
</dbReference>
<accession>A0A8A4TTN9</accession>
<sequence length="402" mass="43972">MRHQENHLNPTFATARRGAGLSVKVLPTLILLSMSLWALAAAPAYRANFERKPLEAKSLSALAFGPEGILFAGDSIAARVYAIDTEDRTPASNQDPVKQNTDVEGTIAALLGVPSNEVMIHDMAVNPISQNVYLSVSRGRAHWQSHFFVPNDVANATILLRMDKTGKFEEVKLDNVAHTSADIPNPIGTDAVHRWKKTKKRSDVISDLAFHENKLYVAGLSNEEFASSMRVLPFPFAGKSTSTSLEIFHGAHGKWETASPVRTFIPYSIDGKPHLLAAYLCTPLVSFPVSDLKDKEHVRGKTLAELGSGNNPLDMVAFVQDGKPKVLLSNSNRTLMIFDAGDIASMKDGITKEVPHKAGVPYKDRSGAGVLQMDVLNDKYIVMMQRGAGGNLNMYSYDKSWL</sequence>
<name>A0A8A4TTN9_SULCO</name>
<keyword evidence="1" id="KW-0472">Membrane</keyword>
<keyword evidence="1" id="KW-1133">Transmembrane helix</keyword>
<dbReference type="InterPro" id="IPR011041">
    <property type="entry name" value="Quinoprot_gluc/sorb_DH_b-prop"/>
</dbReference>
<evidence type="ECO:0000313" key="3">
    <source>
        <dbReference type="Proteomes" id="UP000663929"/>
    </source>
</evidence>
<keyword evidence="1" id="KW-0812">Transmembrane</keyword>
<evidence type="ECO:0000313" key="2">
    <source>
        <dbReference type="EMBL" id="QTD52402.1"/>
    </source>
</evidence>
<feature type="transmembrane region" description="Helical" evidence="1">
    <location>
        <begin position="21"/>
        <end position="45"/>
    </location>
</feature>
<protein>
    <submittedName>
        <fullName evidence="2">Uncharacterized protein</fullName>
    </submittedName>
</protein>
<proteinExistence type="predicted"/>
<dbReference type="EMBL" id="CP071793">
    <property type="protein sequence ID" value="QTD52402.1"/>
    <property type="molecule type" value="Genomic_DNA"/>
</dbReference>
<dbReference type="KEGG" id="scor:J3U87_08005"/>
<keyword evidence="3" id="KW-1185">Reference proteome</keyword>